<gene>
    <name evidence="1" type="ORF">SAMN05660350_01715</name>
</gene>
<dbReference type="EMBL" id="FRDM01000006">
    <property type="protein sequence ID" value="SHN69881.1"/>
    <property type="molecule type" value="Genomic_DNA"/>
</dbReference>
<dbReference type="Proteomes" id="UP000184428">
    <property type="component" value="Unassembled WGS sequence"/>
</dbReference>
<accession>A0A1M7TGS1</accession>
<organism evidence="1 2">
    <name type="scientific">Geodermatophilus obscurus</name>
    <dbReference type="NCBI Taxonomy" id="1861"/>
    <lineage>
        <taxon>Bacteria</taxon>
        <taxon>Bacillati</taxon>
        <taxon>Actinomycetota</taxon>
        <taxon>Actinomycetes</taxon>
        <taxon>Geodermatophilales</taxon>
        <taxon>Geodermatophilaceae</taxon>
        <taxon>Geodermatophilus</taxon>
    </lineage>
</organism>
<sequence>MTTPIEEGGATGPTVRCTEPEAAANLAAVRRLCQTGRLTCSATTRRPSAATVRAVAVAVADVLVAGDFYPDDAMAAFAWPLLLQAGGPSQLIGAAGLR</sequence>
<dbReference type="RefSeq" id="WP_072916404.1">
    <property type="nucleotide sequence ID" value="NZ_FRDM01000006.1"/>
</dbReference>
<protein>
    <submittedName>
        <fullName evidence="1">Uncharacterized protein</fullName>
    </submittedName>
</protein>
<name>A0A1M7TGS1_9ACTN</name>
<dbReference type="AlphaFoldDB" id="A0A1M7TGS1"/>
<evidence type="ECO:0000313" key="2">
    <source>
        <dbReference type="Proteomes" id="UP000184428"/>
    </source>
</evidence>
<evidence type="ECO:0000313" key="1">
    <source>
        <dbReference type="EMBL" id="SHN69881.1"/>
    </source>
</evidence>
<reference evidence="1 2" key="1">
    <citation type="submission" date="2016-12" db="EMBL/GenBank/DDBJ databases">
        <authorList>
            <person name="Song W.-J."/>
            <person name="Kurnit D.M."/>
        </authorList>
    </citation>
    <scope>NUCLEOTIDE SEQUENCE [LARGE SCALE GENOMIC DNA]</scope>
    <source>
        <strain evidence="1 2">DSM 43162</strain>
    </source>
</reference>
<proteinExistence type="predicted"/>